<sequence length="80" mass="8487">MWVTEEPVGSLHCWRAGFGCSLGPRAVLPPAKGPLGRASGGVGTGLLLPPTPPLHFATSTGSKPPRLGLWAFEAKREWRL</sequence>
<organism evidence="1 2">
    <name type="scientific">Patagioenas fasciata monilis</name>
    <dbReference type="NCBI Taxonomy" id="372326"/>
    <lineage>
        <taxon>Eukaryota</taxon>
        <taxon>Metazoa</taxon>
        <taxon>Chordata</taxon>
        <taxon>Craniata</taxon>
        <taxon>Vertebrata</taxon>
        <taxon>Euteleostomi</taxon>
        <taxon>Archelosauria</taxon>
        <taxon>Archosauria</taxon>
        <taxon>Dinosauria</taxon>
        <taxon>Saurischia</taxon>
        <taxon>Theropoda</taxon>
        <taxon>Coelurosauria</taxon>
        <taxon>Aves</taxon>
        <taxon>Neognathae</taxon>
        <taxon>Neoaves</taxon>
        <taxon>Columbimorphae</taxon>
        <taxon>Columbiformes</taxon>
        <taxon>Columbidae</taxon>
        <taxon>Patagioenas</taxon>
    </lineage>
</organism>
<keyword evidence="2" id="KW-1185">Reference proteome</keyword>
<accession>A0A1V4JXE2</accession>
<evidence type="ECO:0000313" key="1">
    <source>
        <dbReference type="EMBL" id="OPJ76860.1"/>
    </source>
</evidence>
<protein>
    <submittedName>
        <fullName evidence="1">Uncharacterized protein</fullName>
    </submittedName>
</protein>
<dbReference type="AlphaFoldDB" id="A0A1V4JXE2"/>
<reference evidence="1 2" key="1">
    <citation type="submission" date="2016-02" db="EMBL/GenBank/DDBJ databases">
        <title>Band-tailed pigeon sequencing and assembly.</title>
        <authorList>
            <person name="Soares A.E."/>
            <person name="Novak B.J."/>
            <person name="Rice E.S."/>
            <person name="O'Connell B."/>
            <person name="Chang D."/>
            <person name="Weber S."/>
            <person name="Shapiro B."/>
        </authorList>
    </citation>
    <scope>NUCLEOTIDE SEQUENCE [LARGE SCALE GENOMIC DNA]</scope>
    <source>
        <strain evidence="1">BTP2013</strain>
        <tissue evidence="1">Blood</tissue>
    </source>
</reference>
<evidence type="ECO:0000313" key="2">
    <source>
        <dbReference type="Proteomes" id="UP000190648"/>
    </source>
</evidence>
<dbReference type="Proteomes" id="UP000190648">
    <property type="component" value="Unassembled WGS sequence"/>
</dbReference>
<proteinExistence type="predicted"/>
<name>A0A1V4JXE2_PATFA</name>
<gene>
    <name evidence="1" type="ORF">AV530_007322</name>
</gene>
<comment type="caution">
    <text evidence="1">The sequence shown here is derived from an EMBL/GenBank/DDBJ whole genome shotgun (WGS) entry which is preliminary data.</text>
</comment>
<dbReference type="EMBL" id="LSYS01005497">
    <property type="protein sequence ID" value="OPJ76860.1"/>
    <property type="molecule type" value="Genomic_DNA"/>
</dbReference>